<evidence type="ECO:0000256" key="1">
    <source>
        <dbReference type="SAM" id="MobiDB-lite"/>
    </source>
</evidence>
<evidence type="ECO:0000313" key="3">
    <source>
        <dbReference type="Proteomes" id="UP000825935"/>
    </source>
</evidence>
<sequence>MRPSSSRRHAGGHAMAGDGSRSTSKHANKRPQRGLGVAELERIRLQEEQLQQQQQQLLHHQASVHLQQLQHDAHRYHHQYPHHRHPLACSPFSSVHPELLLCSPGPLVLAVPHVDPYRTALSPRVQLRSPDAAAPAVVASVFHGVVQPNAAGILSATCSAAASLEDPQLGEGTRPDMIMRSPLPAFSSVAASSASFVPSDTHIIQPTSVPLTGSGHTQTLRLLQTLPVPMPAFSPCPPHLASDVAADPFFARLEKTQKKTRLLPVPLESSMTLPAAAPVPLSPAFTQNPSICSPLLMPFETFSSEQLRDKIGSDDDRIRSSHQREFSFFPLHPSISIESTCVDPIYTSDAMAKSSMLQFSGVCSRGLPSPSGVPVTQELEYVSISSAPLLNLTTPTSAFTDSIISEKMLLAFSPAQECELPSFQNQQALANDTQQKKISYSLDLNCTQDEHHAHFNTKDELSTRSSSSHEVIIFGTNQSSRLESHGI</sequence>
<feature type="compositionally biased region" description="Basic residues" evidence="1">
    <location>
        <begin position="1"/>
        <end position="11"/>
    </location>
</feature>
<dbReference type="EMBL" id="CM035438">
    <property type="protein sequence ID" value="KAH7285306.1"/>
    <property type="molecule type" value="Genomic_DNA"/>
</dbReference>
<evidence type="ECO:0000313" key="2">
    <source>
        <dbReference type="EMBL" id="KAH7285306.1"/>
    </source>
</evidence>
<gene>
    <name evidence="2" type="ORF">KP509_33G021700</name>
</gene>
<accession>A0A8T2QND5</accession>
<organism evidence="2 3">
    <name type="scientific">Ceratopteris richardii</name>
    <name type="common">Triangle waterfern</name>
    <dbReference type="NCBI Taxonomy" id="49495"/>
    <lineage>
        <taxon>Eukaryota</taxon>
        <taxon>Viridiplantae</taxon>
        <taxon>Streptophyta</taxon>
        <taxon>Embryophyta</taxon>
        <taxon>Tracheophyta</taxon>
        <taxon>Polypodiopsida</taxon>
        <taxon>Polypodiidae</taxon>
        <taxon>Polypodiales</taxon>
        <taxon>Pteridineae</taxon>
        <taxon>Pteridaceae</taxon>
        <taxon>Parkerioideae</taxon>
        <taxon>Ceratopteris</taxon>
    </lineage>
</organism>
<dbReference type="Proteomes" id="UP000825935">
    <property type="component" value="Chromosome 33"/>
</dbReference>
<feature type="compositionally biased region" description="Basic residues" evidence="1">
    <location>
        <begin position="23"/>
        <end position="32"/>
    </location>
</feature>
<comment type="caution">
    <text evidence="2">The sequence shown here is derived from an EMBL/GenBank/DDBJ whole genome shotgun (WGS) entry which is preliminary data.</text>
</comment>
<proteinExistence type="predicted"/>
<feature type="region of interest" description="Disordered" evidence="1">
    <location>
        <begin position="1"/>
        <end position="34"/>
    </location>
</feature>
<reference evidence="2" key="1">
    <citation type="submission" date="2021-08" db="EMBL/GenBank/DDBJ databases">
        <title>WGS assembly of Ceratopteris richardii.</title>
        <authorList>
            <person name="Marchant D.B."/>
            <person name="Chen G."/>
            <person name="Jenkins J."/>
            <person name="Shu S."/>
            <person name="Leebens-Mack J."/>
            <person name="Grimwood J."/>
            <person name="Schmutz J."/>
            <person name="Soltis P."/>
            <person name="Soltis D."/>
            <person name="Chen Z.-H."/>
        </authorList>
    </citation>
    <scope>NUCLEOTIDE SEQUENCE</scope>
    <source>
        <strain evidence="2">Whitten #5841</strain>
        <tissue evidence="2">Leaf</tissue>
    </source>
</reference>
<dbReference type="AlphaFoldDB" id="A0A8T2QND5"/>
<name>A0A8T2QND5_CERRI</name>
<keyword evidence="3" id="KW-1185">Reference proteome</keyword>
<protein>
    <submittedName>
        <fullName evidence="2">Uncharacterized protein</fullName>
    </submittedName>
</protein>